<dbReference type="EMBL" id="JAGYPG010000001">
    <property type="protein sequence ID" value="MBS4194322.1"/>
    <property type="molecule type" value="Genomic_DNA"/>
</dbReference>
<evidence type="ECO:0000313" key="10">
    <source>
        <dbReference type="Proteomes" id="UP000681414"/>
    </source>
</evidence>
<keyword evidence="2 7" id="KW-0813">Transport</keyword>
<feature type="transmembrane region" description="Helical" evidence="7">
    <location>
        <begin position="72"/>
        <end position="98"/>
    </location>
</feature>
<evidence type="ECO:0000313" key="9">
    <source>
        <dbReference type="EMBL" id="MBS4194322.1"/>
    </source>
</evidence>
<evidence type="ECO:0000256" key="1">
    <source>
        <dbReference type="ARBA" id="ARBA00004651"/>
    </source>
</evidence>
<feature type="transmembrane region" description="Helical" evidence="7">
    <location>
        <begin position="144"/>
        <end position="164"/>
    </location>
</feature>
<comment type="caution">
    <text evidence="9">The sequence shown here is derived from an EMBL/GenBank/DDBJ whole genome shotgun (WGS) entry which is preliminary data.</text>
</comment>
<dbReference type="SUPFAM" id="SSF161098">
    <property type="entry name" value="MetI-like"/>
    <property type="match status" value="1"/>
</dbReference>
<comment type="subcellular location">
    <subcellularLocation>
        <location evidence="1 7">Cell membrane</location>
        <topology evidence="1 7">Multi-pass membrane protein</topology>
    </subcellularLocation>
</comment>
<protein>
    <submittedName>
        <fullName evidence="9">Carbohydrate ABC transporter permease</fullName>
    </submittedName>
</protein>
<dbReference type="CDD" id="cd06261">
    <property type="entry name" value="TM_PBP2"/>
    <property type="match status" value="1"/>
</dbReference>
<keyword evidence="10" id="KW-1185">Reference proteome</keyword>
<evidence type="ECO:0000256" key="4">
    <source>
        <dbReference type="ARBA" id="ARBA00022692"/>
    </source>
</evidence>
<reference evidence="9 10" key="1">
    <citation type="submission" date="2021-05" db="EMBL/GenBank/DDBJ databases">
        <title>Novel Bacillus species.</title>
        <authorList>
            <person name="Liu G."/>
        </authorList>
    </citation>
    <scope>NUCLEOTIDE SEQUENCE [LARGE SCALE GENOMIC DNA]</scope>
    <source>
        <strain evidence="10">FJAT-49780</strain>
    </source>
</reference>
<dbReference type="InterPro" id="IPR050901">
    <property type="entry name" value="BP-dep_ABC_trans_perm"/>
</dbReference>
<evidence type="ECO:0000256" key="7">
    <source>
        <dbReference type="RuleBase" id="RU363032"/>
    </source>
</evidence>
<dbReference type="InterPro" id="IPR000515">
    <property type="entry name" value="MetI-like"/>
</dbReference>
<evidence type="ECO:0000256" key="6">
    <source>
        <dbReference type="ARBA" id="ARBA00023136"/>
    </source>
</evidence>
<name>A0A942TD78_9BACI</name>
<organism evidence="9 10">
    <name type="scientific">Lederbergia citri</name>
    <dbReference type="NCBI Taxonomy" id="2833580"/>
    <lineage>
        <taxon>Bacteria</taxon>
        <taxon>Bacillati</taxon>
        <taxon>Bacillota</taxon>
        <taxon>Bacilli</taxon>
        <taxon>Bacillales</taxon>
        <taxon>Bacillaceae</taxon>
        <taxon>Lederbergia</taxon>
    </lineage>
</organism>
<comment type="similarity">
    <text evidence="7">Belongs to the binding-protein-dependent transport system permease family.</text>
</comment>
<keyword evidence="5 7" id="KW-1133">Transmembrane helix</keyword>
<proteinExistence type="inferred from homology"/>
<dbReference type="RefSeq" id="WP_213123516.1">
    <property type="nucleotide sequence ID" value="NZ_JAGYPG010000001.1"/>
</dbReference>
<dbReference type="Pfam" id="PF00528">
    <property type="entry name" value="BPD_transp_1"/>
    <property type="match status" value="1"/>
</dbReference>
<gene>
    <name evidence="9" type="ORF">KHA97_04455</name>
</gene>
<evidence type="ECO:0000256" key="2">
    <source>
        <dbReference type="ARBA" id="ARBA00022448"/>
    </source>
</evidence>
<feature type="transmembrane region" description="Helical" evidence="7">
    <location>
        <begin position="243"/>
        <end position="264"/>
    </location>
</feature>
<dbReference type="AlphaFoldDB" id="A0A942TD78"/>
<dbReference type="InterPro" id="IPR035906">
    <property type="entry name" value="MetI-like_sf"/>
</dbReference>
<keyword evidence="6 7" id="KW-0472">Membrane</keyword>
<sequence length="279" mass="31795">MSRKIKRISWLTTKVIFLGIFLIITVFPLYWIFITSLKSQKDIFTVPIQYWPENISFENYINMFEFSNFQIYIINSLVVSVVAGFFTLVISIFSGYVLARYQFKGKSQVILAFFVTQMIPIFIALAPLYSLMSKMHLLNKLTSLLLIYTVMMIPFCTIMMRGFFERIPASLEEAAMIDGCNKLQALFKVIIPVMLPGIAATFIFAFVQCWNELFLAIMFIDDESAKTIPVAMNSFITKFDIDWGAMSAATIISVIPTLVLFAFFQKYIVEGATQGSVKG</sequence>
<accession>A0A942TD78</accession>
<keyword evidence="4 7" id="KW-0812">Transmembrane</keyword>
<dbReference type="GO" id="GO:0005886">
    <property type="term" value="C:plasma membrane"/>
    <property type="evidence" value="ECO:0007669"/>
    <property type="project" value="UniProtKB-SubCell"/>
</dbReference>
<keyword evidence="3" id="KW-1003">Cell membrane</keyword>
<evidence type="ECO:0000259" key="8">
    <source>
        <dbReference type="PROSITE" id="PS50928"/>
    </source>
</evidence>
<feature type="transmembrane region" description="Helical" evidence="7">
    <location>
        <begin position="110"/>
        <end position="132"/>
    </location>
</feature>
<feature type="transmembrane region" description="Helical" evidence="7">
    <location>
        <begin position="185"/>
        <end position="207"/>
    </location>
</feature>
<dbReference type="PANTHER" id="PTHR32243:SF18">
    <property type="entry name" value="INNER MEMBRANE ABC TRANSPORTER PERMEASE PROTEIN YCJP"/>
    <property type="match status" value="1"/>
</dbReference>
<dbReference type="Gene3D" id="1.10.3720.10">
    <property type="entry name" value="MetI-like"/>
    <property type="match status" value="1"/>
</dbReference>
<feature type="transmembrane region" description="Helical" evidence="7">
    <location>
        <begin position="12"/>
        <end position="33"/>
    </location>
</feature>
<dbReference type="PANTHER" id="PTHR32243">
    <property type="entry name" value="MALTOSE TRANSPORT SYSTEM PERMEASE-RELATED"/>
    <property type="match status" value="1"/>
</dbReference>
<feature type="domain" description="ABC transmembrane type-1" evidence="8">
    <location>
        <begin position="73"/>
        <end position="264"/>
    </location>
</feature>
<evidence type="ECO:0000256" key="3">
    <source>
        <dbReference type="ARBA" id="ARBA00022475"/>
    </source>
</evidence>
<dbReference type="Proteomes" id="UP000681414">
    <property type="component" value="Unassembled WGS sequence"/>
</dbReference>
<dbReference type="PROSITE" id="PS50928">
    <property type="entry name" value="ABC_TM1"/>
    <property type="match status" value="1"/>
</dbReference>
<dbReference type="GO" id="GO:0055085">
    <property type="term" value="P:transmembrane transport"/>
    <property type="evidence" value="ECO:0007669"/>
    <property type="project" value="InterPro"/>
</dbReference>
<evidence type="ECO:0000256" key="5">
    <source>
        <dbReference type="ARBA" id="ARBA00022989"/>
    </source>
</evidence>